<evidence type="ECO:0000313" key="4">
    <source>
        <dbReference type="EMBL" id="RPD39941.1"/>
    </source>
</evidence>
<keyword evidence="1" id="KW-0813">Transport</keyword>
<dbReference type="SUPFAM" id="SSF49464">
    <property type="entry name" value="Carboxypeptidase regulatory domain-like"/>
    <property type="match status" value="1"/>
</dbReference>
<dbReference type="GO" id="GO:0009279">
    <property type="term" value="C:cell outer membrane"/>
    <property type="evidence" value="ECO:0007669"/>
    <property type="project" value="UniProtKB-SubCell"/>
</dbReference>
<comment type="caution">
    <text evidence="4">The sequence shown here is derived from an EMBL/GenBank/DDBJ whole genome shotgun (WGS) entry which is preliminary data.</text>
</comment>
<keyword evidence="1" id="KW-0998">Cell outer membrane</keyword>
<name>A0A3N4M8Y6_9BACT</name>
<evidence type="ECO:0000256" key="1">
    <source>
        <dbReference type="PROSITE-ProRule" id="PRU01360"/>
    </source>
</evidence>
<keyword evidence="1" id="KW-1134">Transmembrane beta strand</keyword>
<dbReference type="InterPro" id="IPR008969">
    <property type="entry name" value="CarboxyPept-like_regulatory"/>
</dbReference>
<dbReference type="InterPro" id="IPR023997">
    <property type="entry name" value="TonB-dep_OMP_SusC/RagA_CS"/>
</dbReference>
<dbReference type="InterPro" id="IPR037066">
    <property type="entry name" value="Plug_dom_sf"/>
</dbReference>
<accession>A0A3N4M8Y6</accession>
<keyword evidence="1" id="KW-0812">Transmembrane</keyword>
<dbReference type="EMBL" id="RMBX01000009">
    <property type="protein sequence ID" value="RPD39941.1"/>
    <property type="molecule type" value="Genomic_DNA"/>
</dbReference>
<feature type="domain" description="TonB-dependent receptor plug" evidence="3">
    <location>
        <begin position="122"/>
        <end position="227"/>
    </location>
</feature>
<feature type="chain" id="PRO_5018327920" evidence="2">
    <location>
        <begin position="26"/>
        <end position="1038"/>
    </location>
</feature>
<dbReference type="RefSeq" id="WP_120517771.1">
    <property type="nucleotide sequence ID" value="NZ_QXZY01000010.1"/>
</dbReference>
<gene>
    <name evidence="4" type="ORF">EG028_17620</name>
</gene>
<dbReference type="Gene3D" id="2.60.40.1120">
    <property type="entry name" value="Carboxypeptidase-like, regulatory domain"/>
    <property type="match status" value="1"/>
</dbReference>
<organism evidence="4 5">
    <name type="scientific">Chitinophaga barathri</name>
    <dbReference type="NCBI Taxonomy" id="1647451"/>
    <lineage>
        <taxon>Bacteria</taxon>
        <taxon>Pseudomonadati</taxon>
        <taxon>Bacteroidota</taxon>
        <taxon>Chitinophagia</taxon>
        <taxon>Chitinophagales</taxon>
        <taxon>Chitinophagaceae</taxon>
        <taxon>Chitinophaga</taxon>
    </lineage>
</organism>
<proteinExistence type="inferred from homology"/>
<keyword evidence="1" id="KW-0472">Membrane</keyword>
<comment type="similarity">
    <text evidence="1">Belongs to the TonB-dependent receptor family.</text>
</comment>
<feature type="signal peptide" evidence="2">
    <location>
        <begin position="1"/>
        <end position="25"/>
    </location>
</feature>
<dbReference type="NCBIfam" id="TIGR04056">
    <property type="entry name" value="OMP_RagA_SusC"/>
    <property type="match status" value="1"/>
</dbReference>
<evidence type="ECO:0000259" key="3">
    <source>
        <dbReference type="Pfam" id="PF07715"/>
    </source>
</evidence>
<dbReference type="Pfam" id="PF07715">
    <property type="entry name" value="Plug"/>
    <property type="match status" value="1"/>
</dbReference>
<protein>
    <submittedName>
        <fullName evidence="4">SusC/RagA family TonB-linked outer membrane protein</fullName>
    </submittedName>
</protein>
<dbReference type="AlphaFoldDB" id="A0A3N4M8Y6"/>
<dbReference type="OrthoDB" id="601301at2"/>
<dbReference type="InterPro" id="IPR039426">
    <property type="entry name" value="TonB-dep_rcpt-like"/>
</dbReference>
<evidence type="ECO:0000313" key="5">
    <source>
        <dbReference type="Proteomes" id="UP000279089"/>
    </source>
</evidence>
<dbReference type="InterPro" id="IPR012910">
    <property type="entry name" value="Plug_dom"/>
</dbReference>
<keyword evidence="2" id="KW-0732">Signal</keyword>
<evidence type="ECO:0000256" key="2">
    <source>
        <dbReference type="SAM" id="SignalP"/>
    </source>
</evidence>
<sequence length="1038" mass="115404">MNQSNLKRWMLGLFCLVLYSTSMYAQEKILVKGVVTDSLGAPLPGASVSQTDGEKINVAADAEGKFELNVAPGARLRVSMTGYEQAMVTVSGASIRIVLRQSATSLKDFVVTGYGSQRRDLVTSSVATMKMDEDRRNFPTTSVANLLAGQMPGVFVSTPSGIPGSSPGVRVRVGTSFNSQNALFVIDGMIASGDDFNALAPNDIDNISVLKDAAAASVYGARAAGGVIVITTRRGASGRARISYSFNTGFSKRGKNAERTSAIETGEIFNRLNPGSNTTWSQSDFDYFRKINNGWGYDQLNEVYNDPSITSHNLSVSGGSEKIKYFVSGAYIKEDAVMKNLTFDRYNFRANLTADITPELQAFAGVSLANSLTYGPPNTAVAGNPNDLYRKQLLWQPEQPVWTDNGNPIDYGWIANVGAEARGDGGYIKRNWLSPNINLRLQYKVPRIPGLTASGQFFKSYSYNRSKAFEKQYDMWVMKTTGVRQISTADADRVAIKKSSQIGKNFLQEDYAWMSSYTLNFQLNYDTTFNKVHHVRAMVLFEKSHWESGGISTGRDNFPVYLTDQWWATSGDRLDSYNGGNTEQANGRRSWVGQLGYDYDGRYIAAFSYRYDGSMQFAYDKRWGFFPSASAGWIISRENFFSSVKNIQFLKLRGSVGITGNDAVGGWQWQQSYQNGSSAYFGNDGKTNTGITYGPIVNTGLTWEKTLSYNAGVDVNFLDHFNATLELYKMKTYDILGQRLASVPPTFSRTLPSANYGEMEAKGIEFSIGMNREAGDFKYFANANMGYGAAKYITRDENITYPWQKTVGYNANRVVSRVVTGMLRTQADVDAFMSKNPYYKYYGISPQPGQLTYKDISGPNNQPDGLIDDWDAEVLKPNNNPVTVGLNLGGEWKGIALQASFSGNFHQWRMVNNLVDGNVEWNRMWRKWYTDGWTPEAPGAELPRRYSANDGARRVTNDASDFWMKDASFMRLRFLAASYSLPYSITNRVGIAGLKLYFNGSNLFVISKFGKEYYDPEMADGFTYPIMKAFNFGAILSL</sequence>
<dbReference type="SUPFAM" id="SSF56935">
    <property type="entry name" value="Porins"/>
    <property type="match status" value="1"/>
</dbReference>
<dbReference type="NCBIfam" id="TIGR04057">
    <property type="entry name" value="SusC_RagA_signa"/>
    <property type="match status" value="1"/>
</dbReference>
<dbReference type="Pfam" id="PF13715">
    <property type="entry name" value="CarbopepD_reg_2"/>
    <property type="match status" value="1"/>
</dbReference>
<keyword evidence="5" id="KW-1185">Reference proteome</keyword>
<reference evidence="5" key="1">
    <citation type="submission" date="2018-11" db="EMBL/GenBank/DDBJ databases">
        <title>Chitinophaga lutea sp.nov., isolate from arsenic contaminated soil.</title>
        <authorList>
            <person name="Zong Y."/>
        </authorList>
    </citation>
    <scope>NUCLEOTIDE SEQUENCE [LARGE SCALE GENOMIC DNA]</scope>
    <source>
        <strain evidence="5">YLT18</strain>
    </source>
</reference>
<dbReference type="InterPro" id="IPR023996">
    <property type="entry name" value="TonB-dep_OMP_SusC/RagA"/>
</dbReference>
<dbReference type="PROSITE" id="PS52016">
    <property type="entry name" value="TONB_DEPENDENT_REC_3"/>
    <property type="match status" value="1"/>
</dbReference>
<comment type="subcellular location">
    <subcellularLocation>
        <location evidence="1">Cell outer membrane</location>
        <topology evidence="1">Multi-pass membrane protein</topology>
    </subcellularLocation>
</comment>
<dbReference type="Proteomes" id="UP000279089">
    <property type="component" value="Unassembled WGS sequence"/>
</dbReference>
<dbReference type="Gene3D" id="2.170.130.10">
    <property type="entry name" value="TonB-dependent receptor, plug domain"/>
    <property type="match status" value="1"/>
</dbReference>